<accession>A0A371I343</accession>
<sequence length="222" mass="26079">KWSWKRMWPVTKKQDGEEEKEIMPILIMMKGVINLLEVMEKEEMKKMVNVIGDKEEGEELTLVDAYTKRATLEGPITRSRLRRVQEKVQHQLTTLKRRPRRNDDKSLWYLDNGASNYMCGYMDKVKRNISFGNSSEVQIQWNCIILISLKFYCVPKLRSNILNLGQLVEKGYEILMKDNCLWIKDENSKLVAKVYMSRNKMFTLSIKTSEVKCSKANIKDEA</sequence>
<dbReference type="EMBL" id="QJKJ01001047">
    <property type="protein sequence ID" value="RDY09452.1"/>
    <property type="molecule type" value="Genomic_DNA"/>
</dbReference>
<feature type="non-terminal residue" evidence="1">
    <location>
        <position position="1"/>
    </location>
</feature>
<comment type="caution">
    <text evidence="1">The sequence shown here is derived from an EMBL/GenBank/DDBJ whole genome shotgun (WGS) entry which is preliminary data.</text>
</comment>
<dbReference type="STRING" id="157652.A0A371I343"/>
<reference evidence="1" key="1">
    <citation type="submission" date="2018-05" db="EMBL/GenBank/DDBJ databases">
        <title>Draft genome of Mucuna pruriens seed.</title>
        <authorList>
            <person name="Nnadi N.E."/>
            <person name="Vos R."/>
            <person name="Hasami M.H."/>
            <person name="Devisetty U.K."/>
            <person name="Aguiy J.C."/>
        </authorList>
    </citation>
    <scope>NUCLEOTIDE SEQUENCE [LARGE SCALE GENOMIC DNA]</scope>
    <source>
        <strain evidence="1">JCA_2017</strain>
    </source>
</reference>
<dbReference type="AlphaFoldDB" id="A0A371I343"/>
<organism evidence="1 2">
    <name type="scientific">Mucuna pruriens</name>
    <name type="common">Velvet bean</name>
    <name type="synonym">Dolichos pruriens</name>
    <dbReference type="NCBI Taxonomy" id="157652"/>
    <lineage>
        <taxon>Eukaryota</taxon>
        <taxon>Viridiplantae</taxon>
        <taxon>Streptophyta</taxon>
        <taxon>Embryophyta</taxon>
        <taxon>Tracheophyta</taxon>
        <taxon>Spermatophyta</taxon>
        <taxon>Magnoliopsida</taxon>
        <taxon>eudicotyledons</taxon>
        <taxon>Gunneridae</taxon>
        <taxon>Pentapetalae</taxon>
        <taxon>rosids</taxon>
        <taxon>fabids</taxon>
        <taxon>Fabales</taxon>
        <taxon>Fabaceae</taxon>
        <taxon>Papilionoideae</taxon>
        <taxon>50 kb inversion clade</taxon>
        <taxon>NPAAA clade</taxon>
        <taxon>indigoferoid/millettioid clade</taxon>
        <taxon>Phaseoleae</taxon>
        <taxon>Mucuna</taxon>
    </lineage>
</organism>
<dbReference type="Proteomes" id="UP000257109">
    <property type="component" value="Unassembled WGS sequence"/>
</dbReference>
<evidence type="ECO:0000313" key="2">
    <source>
        <dbReference type="Proteomes" id="UP000257109"/>
    </source>
</evidence>
<keyword evidence="2" id="KW-1185">Reference proteome</keyword>
<name>A0A371I343_MUCPR</name>
<proteinExistence type="predicted"/>
<evidence type="ECO:0000313" key="1">
    <source>
        <dbReference type="EMBL" id="RDY09452.1"/>
    </source>
</evidence>
<gene>
    <name evidence="1" type="ORF">CR513_06163</name>
</gene>
<dbReference type="OrthoDB" id="1739705at2759"/>
<protein>
    <submittedName>
        <fullName evidence="1">Uncharacterized protein</fullName>
    </submittedName>
</protein>